<dbReference type="InterPro" id="IPR036291">
    <property type="entry name" value="NAD(P)-bd_dom_sf"/>
</dbReference>
<dbReference type="Pfam" id="PF00106">
    <property type="entry name" value="adh_short"/>
    <property type="match status" value="1"/>
</dbReference>
<protein>
    <recommendedName>
        <fullName evidence="4">Dehydrogenase/reductase SDR family member 4</fullName>
    </recommendedName>
</protein>
<organism evidence="2 3">
    <name type="scientific">Nesidiocoris tenuis</name>
    <dbReference type="NCBI Taxonomy" id="355587"/>
    <lineage>
        <taxon>Eukaryota</taxon>
        <taxon>Metazoa</taxon>
        <taxon>Ecdysozoa</taxon>
        <taxon>Arthropoda</taxon>
        <taxon>Hexapoda</taxon>
        <taxon>Insecta</taxon>
        <taxon>Pterygota</taxon>
        <taxon>Neoptera</taxon>
        <taxon>Paraneoptera</taxon>
        <taxon>Hemiptera</taxon>
        <taxon>Heteroptera</taxon>
        <taxon>Panheteroptera</taxon>
        <taxon>Cimicomorpha</taxon>
        <taxon>Miridae</taxon>
        <taxon>Dicyphina</taxon>
        <taxon>Nesidiocoris</taxon>
    </lineage>
</organism>
<evidence type="ECO:0008006" key="4">
    <source>
        <dbReference type="Google" id="ProtNLM"/>
    </source>
</evidence>
<dbReference type="InterPro" id="IPR002347">
    <property type="entry name" value="SDR_fam"/>
</dbReference>
<reference evidence="2 3" key="1">
    <citation type="submission" date="2023-09" db="EMBL/GenBank/DDBJ databases">
        <title>Nesidiocoris tenuis whole genome shotgun sequence.</title>
        <authorList>
            <person name="Shibata T."/>
            <person name="Shimoda M."/>
            <person name="Kobayashi T."/>
            <person name="Uehara T."/>
        </authorList>
    </citation>
    <scope>NUCLEOTIDE SEQUENCE [LARGE SCALE GENOMIC DNA]</scope>
    <source>
        <strain evidence="2 3">Japan</strain>
    </source>
</reference>
<dbReference type="Proteomes" id="UP001307889">
    <property type="component" value="Chromosome 3"/>
</dbReference>
<keyword evidence="3" id="KW-1185">Reference proteome</keyword>
<dbReference type="PANTHER" id="PTHR43943">
    <property type="entry name" value="DEHYDROGENASE/REDUCTASE (SDR FAMILY) MEMBER 4"/>
    <property type="match status" value="1"/>
</dbReference>
<accession>A0ABN7AHX1</accession>
<dbReference type="EMBL" id="AP028911">
    <property type="protein sequence ID" value="BES91858.1"/>
    <property type="molecule type" value="Genomic_DNA"/>
</dbReference>
<dbReference type="SUPFAM" id="SSF51735">
    <property type="entry name" value="NAD(P)-binding Rossmann-fold domains"/>
    <property type="match status" value="1"/>
</dbReference>
<gene>
    <name evidence="2" type="ORF">NTJ_04667</name>
</gene>
<name>A0ABN7AHX1_9HEMI</name>
<proteinExistence type="inferred from homology"/>
<dbReference type="Gene3D" id="3.40.50.720">
    <property type="entry name" value="NAD(P)-binding Rossmann-like Domain"/>
    <property type="match status" value="1"/>
</dbReference>
<evidence type="ECO:0000313" key="2">
    <source>
        <dbReference type="EMBL" id="BES91858.1"/>
    </source>
</evidence>
<evidence type="ECO:0000256" key="1">
    <source>
        <dbReference type="ARBA" id="ARBA00006484"/>
    </source>
</evidence>
<comment type="similarity">
    <text evidence="1">Belongs to the short-chain dehydrogenases/reductases (SDR) family.</text>
</comment>
<dbReference type="PANTHER" id="PTHR43943:SF2">
    <property type="entry name" value="DEHYDROGENASE_REDUCTASE 4"/>
    <property type="match status" value="1"/>
</dbReference>
<sequence length="122" mass="13119">MSSFLLTTARSIAWKTAARISFSERLSFREMSSNRVPCRRFEGKVAVVTASTDGIGLGIAERLVDEGAAVVVSSRKSKNVEKTVELLSARLSGEARGKVVGIVCHVGNPEDRLNLLKLVSDG</sequence>
<evidence type="ECO:0000313" key="3">
    <source>
        <dbReference type="Proteomes" id="UP001307889"/>
    </source>
</evidence>